<feature type="compositionally biased region" description="Acidic residues" evidence="9">
    <location>
        <begin position="175"/>
        <end position="190"/>
    </location>
</feature>
<name>A0A9C6XU42_FRAOC</name>
<feature type="compositionally biased region" description="Polar residues" evidence="9">
    <location>
        <begin position="1823"/>
        <end position="1834"/>
    </location>
</feature>
<keyword evidence="5" id="KW-0175">Coiled coil</keyword>
<comment type="caution">
    <text evidence="8">Lacks conserved residue(s) required for the propagation of feature annotation.</text>
</comment>
<dbReference type="PANTHER" id="PTHR22692:SF26">
    <property type="entry name" value="SH3 DOMAIN-CONTAINING PROTEIN"/>
    <property type="match status" value="1"/>
</dbReference>
<dbReference type="PROSITE" id="PS50096">
    <property type="entry name" value="IQ"/>
    <property type="match status" value="3"/>
</dbReference>
<dbReference type="Pfam" id="PF00063">
    <property type="entry name" value="Myosin_head"/>
    <property type="match status" value="1"/>
</dbReference>
<sequence length="2360" mass="258622">MASLADEGRLRGVRNAVVEPLLRIRSSITSWALVSNNKQHADVATSPASTVGPSLGVLLLQQRPLDSLGRGLDQRPALLKTFQPLQRPPAVAAALPLPPEQPEPKKQSPQPERVYDEPRVQVRASEPPAGPAPSPPRNLSQEFKDMFPPMRRIVMPEPKAAALKGKPGILPSEDAIPEEDGEDDDDDLLGEDVNPYHYPYGQEPPYYDTPFTGFTDVNKVAIEVCPTPSPRYLTMRPSEDAGGGDSYVSVNGSSEPLPVTPSAPKGEVFKLSLFSGSSHSNVFTEEGSEGDEDDDDEDENDEEDENEDLEGDEDEAPSQPLDRVCATSDADPSSTSDTDDSSSLSLSDDGAGSVLMFPGATSAVSHYSNMGGQGSSWSLVSEDEDAPRPVFGDPFDTIKYNSLRRNHGNDPERGHCHYSNVSEYFDHQRDPLSALGEALALGGPPAVRRRSHVGPHYVNASSVCSEAASSFRLSQSRSMQSVSLLDHVLDPDQDGAQPLDLSVSAASSAITILVVPQGTKRTAAISILDIFGFEDFKENSFEQLCINYANENLQFYFNKHIFKLEQQEYARDKIDWQTITYNDNMPVINLIAKKPVGILHLLDDESNFPKASDLSFLEKCHYNHALDELYSRPRMSSLEFGVRHYAGQVWYNVEGFLDKNRDTLRPDVVELLINSKVTMLSRMFQSVRSHHETAKTINKANGRFVTMKPRTPTVAARFHDSLQQLLESMTKCNPWFVRCIKPNNDKAPMKLDMPIVLEQLRYTGMLETIRIRKTGYPIRLKFGHFVERYRYLLRPRGCSLPRGAPFRELCRAILDQADQQAAGHGQGQDYQLGTTRVFMRENLERRLEKERADILRAAAVTVQRHVRGYLARRRYRACKRSAVRLQAAVRGYAARKRYRAVRAGVVRAQAHFRGKRQRRRYLELKEELKRRSEVEKVARERAKVKAQRDEQERTSRAVAGVNHLEIPAELAFIFSKLDDWQPTHTERNLVKVVGGVPPRPDRYFLPNDIDYHAFTKFTNVYFKSHLWGMKREPIKTPFLAKSKDIDYQDSLAIFKLILRFMNDNNLNGKKEVALGDYIVNKGIVNEKLRDEILCQLCNQTWKNDKDANNERGWLLLANCLSCFPPSHTLHKFLLKFVSDHGWDGYKAVCQRKLLQSQCARSGSAGGHGDGAHTPSRTYPPCLLEWRANRKRVNMALPVHFADGEQRVTAVESWTTSEELASLVVRERGIAECSGWSVSLATSGNAGEVGLEPGVKESAGYDYVLDLVSEMELAPAFPACRNSFLSSPDKPKRTSSSGASKVLATPAGPIAVEVEVDDPPLPSPTRRPGVPPPEPPVPKQPAARKPSRELLVESKKNHASPVNGVGHGHAPNHAPGRVRSQSRDHTAEIGLSRKSALNDRYFEDKPGRSRSLDNLLESEMAPPRKLESLGLSQSRLNDRYHSMEKMPHALGSPMGGSPNGIGPVNGAPVVPEPPLMRMSAVSNKEYMTKAEAMLEDNLESVSQRGRDSPRKYSLSSKPDPALELLELRDGHGHHILDFDYNDIASQASQACRSEDDKGSYIRGHPRFIKSHYAGKRAAPGSHSSRAYIEGRNNSEKSEYGAKSSALSDTSEAPSLASHVRRVRVPSQASDVDQFLDDLFMPVLDGNLDELSDARSLAASIKGGGQGGAQGGPHSAPGPSRRISTQSSASRHSDADDEVATLTGSAAPSQSVDDYISDLFQPIFVNESLRRLTRADTLAVAIKGGGQGLGGIETRQTTATQSQPTASFGFTPIGNVTSPTPMMPGLMTGMISPPPLMMPGMSSMPMFSPQGLTGLTLPDSALGSGASNGQQPNSLLAESGHPALVAYQQSLQRAFLQSAMAQNIQIQQQLLAQNQALQTLLQTQANSPNTSGQSGQSGQTPTTTPIASLASSQVPSPAEDQERAGAFQRHAPSVASSKSSSAGERNSVVGELTPSIASSRNTSPIGAAENALSATASPSTESEPDRVSKVSFREPENGDLWSTEKQQNSISSPGPPLPPKARSTPIQPVLTTVTRAQVHRSQSPTHSGTPRKASLTRSPSNPHTAFTSVLSELRSRKSSVDSNQSNSRGIPPPPPFSKSSKKSKKEAKLQRNTLGTPEERRSQLDRDMKNSWDTLPETLRKKKQRMSRALLSEFIDADSPDGPEDGKADVTGAPEKADAVGASAEDKDAMEDAVKDTLRSVYYDDEDDEDEDTKSSASSNCSDKNEVCVYQVQPGRPSNAVEVRAMFHRQDEDTSLGTVGAALGLNNNETQIGEEEVYQKITFDSDRQRSADTQGGEDEALSRLNSVIPDSAEDEAAGTAEEIPQIKTEDERTEMENGPRPDTAQDVEQQLSSSSQPAMCLN</sequence>
<accession>A0A9C6XU42</accession>
<dbReference type="GO" id="GO:0003779">
    <property type="term" value="F:actin binding"/>
    <property type="evidence" value="ECO:0007669"/>
    <property type="project" value="UniProtKB-KW"/>
</dbReference>
<dbReference type="InterPro" id="IPR000048">
    <property type="entry name" value="IQ_motif_EF-hand-BS"/>
</dbReference>
<feature type="compositionally biased region" description="Acidic residues" evidence="9">
    <location>
        <begin position="2201"/>
        <end position="2210"/>
    </location>
</feature>
<evidence type="ECO:0000259" key="10">
    <source>
        <dbReference type="PROSITE" id="PS51016"/>
    </source>
</evidence>
<dbReference type="Gene3D" id="1.25.40.530">
    <property type="entry name" value="MyTH4 domain"/>
    <property type="match status" value="2"/>
</dbReference>
<proteinExistence type="inferred from homology"/>
<feature type="compositionally biased region" description="Basic and acidic residues" evidence="9">
    <location>
        <begin position="1395"/>
        <end position="1410"/>
    </location>
</feature>
<dbReference type="GeneID" id="113217745"/>
<keyword evidence="2" id="KW-0963">Cytoplasm</keyword>
<feature type="region of interest" description="Disordered" evidence="9">
    <location>
        <begin position="1284"/>
        <end position="1424"/>
    </location>
</feature>
<feature type="compositionally biased region" description="Polar residues" evidence="9">
    <location>
        <begin position="1953"/>
        <end position="1962"/>
    </location>
</feature>
<dbReference type="PRINTS" id="PR00193">
    <property type="entry name" value="MYOSINHEAVY"/>
</dbReference>
<keyword evidence="12" id="KW-1185">Reference proteome</keyword>
<evidence type="ECO:0000313" key="13">
    <source>
        <dbReference type="RefSeq" id="XP_052130932.1"/>
    </source>
</evidence>
<feature type="domain" description="MyTH4" evidence="10">
    <location>
        <begin position="1029"/>
        <end position="1189"/>
    </location>
</feature>
<feature type="compositionally biased region" description="Basic and acidic residues" evidence="9">
    <location>
        <begin position="2325"/>
        <end position="2337"/>
    </location>
</feature>
<dbReference type="Gene3D" id="3.10.20.90">
    <property type="entry name" value="Phosphatidylinositol 3-kinase Catalytic Subunit, Chain A, domain 1"/>
    <property type="match status" value="1"/>
</dbReference>
<evidence type="ECO:0000256" key="4">
    <source>
        <dbReference type="ARBA" id="ARBA00022840"/>
    </source>
</evidence>
<dbReference type="Gene3D" id="3.40.850.10">
    <property type="entry name" value="Kinesin motor domain"/>
    <property type="match status" value="1"/>
</dbReference>
<dbReference type="InterPro" id="IPR038185">
    <property type="entry name" value="MyTH4_dom_sf"/>
</dbReference>
<reference evidence="13" key="1">
    <citation type="submission" date="2025-08" db="UniProtKB">
        <authorList>
            <consortium name="RefSeq"/>
        </authorList>
    </citation>
    <scope>IDENTIFICATION</scope>
    <source>
        <tissue evidence="13">Whole organism</tissue>
    </source>
</reference>
<dbReference type="SUPFAM" id="SSF52540">
    <property type="entry name" value="P-loop containing nucleoside triphosphate hydrolases"/>
    <property type="match status" value="1"/>
</dbReference>
<feature type="region of interest" description="Disordered" evidence="9">
    <location>
        <begin position="1882"/>
        <end position="2223"/>
    </location>
</feature>
<dbReference type="Pfam" id="PF00612">
    <property type="entry name" value="IQ"/>
    <property type="match status" value="2"/>
</dbReference>
<dbReference type="KEGG" id="foc:113217745"/>
<dbReference type="GO" id="GO:0003774">
    <property type="term" value="F:cytoskeletal motor activity"/>
    <property type="evidence" value="ECO:0007669"/>
    <property type="project" value="InterPro"/>
</dbReference>
<feature type="region of interest" description="Actin-binding" evidence="8">
    <location>
        <begin position="722"/>
        <end position="744"/>
    </location>
</feature>
<feature type="compositionally biased region" description="Basic and acidic residues" evidence="9">
    <location>
        <begin position="1345"/>
        <end position="1355"/>
    </location>
</feature>
<feature type="compositionally biased region" description="Pro residues" evidence="9">
    <location>
        <begin position="1318"/>
        <end position="1338"/>
    </location>
</feature>
<organism evidence="12 13">
    <name type="scientific">Frankliniella occidentalis</name>
    <name type="common">Western flower thrips</name>
    <name type="synonym">Euthrips occidentalis</name>
    <dbReference type="NCBI Taxonomy" id="133901"/>
    <lineage>
        <taxon>Eukaryota</taxon>
        <taxon>Metazoa</taxon>
        <taxon>Ecdysozoa</taxon>
        <taxon>Arthropoda</taxon>
        <taxon>Hexapoda</taxon>
        <taxon>Insecta</taxon>
        <taxon>Pterygota</taxon>
        <taxon>Neoptera</taxon>
        <taxon>Paraneoptera</taxon>
        <taxon>Thysanoptera</taxon>
        <taxon>Terebrantia</taxon>
        <taxon>Thripoidea</taxon>
        <taxon>Thripidae</taxon>
        <taxon>Frankliniella</taxon>
    </lineage>
</organism>
<dbReference type="Proteomes" id="UP000504606">
    <property type="component" value="Unplaced"/>
</dbReference>
<feature type="compositionally biased region" description="Basic and acidic residues" evidence="9">
    <location>
        <begin position="2182"/>
        <end position="2196"/>
    </location>
</feature>
<feature type="domain" description="Myosin motor" evidence="11">
    <location>
        <begin position="476"/>
        <end position="852"/>
    </location>
</feature>
<dbReference type="GO" id="GO:0005524">
    <property type="term" value="F:ATP binding"/>
    <property type="evidence" value="ECO:0007669"/>
    <property type="project" value="UniProtKB-KW"/>
</dbReference>
<dbReference type="FunFam" id="1.20.58.530:FF:000005">
    <property type="entry name" value="unconventional myosin-IXa isoform X1"/>
    <property type="match status" value="1"/>
</dbReference>
<evidence type="ECO:0000259" key="11">
    <source>
        <dbReference type="PROSITE" id="PS51456"/>
    </source>
</evidence>
<dbReference type="InterPro" id="IPR027417">
    <property type="entry name" value="P-loop_NTPase"/>
</dbReference>
<feature type="compositionally biased region" description="Basic and acidic residues" evidence="9">
    <location>
        <begin position="2115"/>
        <end position="2128"/>
    </location>
</feature>
<dbReference type="Gene3D" id="1.20.58.530">
    <property type="match status" value="1"/>
</dbReference>
<evidence type="ECO:0000313" key="12">
    <source>
        <dbReference type="Proteomes" id="UP000504606"/>
    </source>
</evidence>
<dbReference type="SMART" id="SM00242">
    <property type="entry name" value="MYSc"/>
    <property type="match status" value="1"/>
</dbReference>
<feature type="compositionally biased region" description="Acidic residues" evidence="9">
    <location>
        <begin position="286"/>
        <end position="316"/>
    </location>
</feature>
<dbReference type="InterPro" id="IPR000857">
    <property type="entry name" value="MyTH4_dom"/>
</dbReference>
<feature type="compositionally biased region" description="Gly residues" evidence="9">
    <location>
        <begin position="1660"/>
        <end position="1669"/>
    </location>
</feature>
<feature type="region of interest" description="Disordered" evidence="9">
    <location>
        <begin position="162"/>
        <end position="211"/>
    </location>
</feature>
<dbReference type="InterPro" id="IPR036961">
    <property type="entry name" value="Kinesin_motor_dom_sf"/>
</dbReference>
<keyword evidence="3" id="KW-0547">Nucleotide-binding</keyword>
<feature type="compositionally biased region" description="Low complexity" evidence="9">
    <location>
        <begin position="328"/>
        <end position="347"/>
    </location>
</feature>
<feature type="compositionally biased region" description="Low complexity" evidence="9">
    <location>
        <begin position="1882"/>
        <end position="1903"/>
    </location>
</feature>
<dbReference type="PROSITE" id="PS51016">
    <property type="entry name" value="MYTH4"/>
    <property type="match status" value="1"/>
</dbReference>
<keyword evidence="7" id="KW-0505">Motor protein</keyword>
<dbReference type="FunFam" id="3.40.850.10:FF:000008">
    <property type="entry name" value="Putative unconventional myosin-IXa"/>
    <property type="match status" value="1"/>
</dbReference>
<dbReference type="Gene3D" id="6.20.240.20">
    <property type="match status" value="1"/>
</dbReference>
<feature type="compositionally biased region" description="Polar residues" evidence="9">
    <location>
        <begin position="2344"/>
        <end position="2360"/>
    </location>
</feature>
<dbReference type="InterPro" id="IPR001609">
    <property type="entry name" value="Myosin_head_motor_dom-like"/>
</dbReference>
<feature type="region of interest" description="Disordered" evidence="9">
    <location>
        <begin position="94"/>
        <end position="142"/>
    </location>
</feature>
<feature type="compositionally biased region" description="Polar residues" evidence="9">
    <location>
        <begin position="2001"/>
        <end position="2010"/>
    </location>
</feature>
<dbReference type="SMART" id="SM00015">
    <property type="entry name" value="IQ"/>
    <property type="match status" value="3"/>
</dbReference>
<comment type="subcellular location">
    <subcellularLocation>
        <location evidence="1">Cytoplasm</location>
    </subcellularLocation>
</comment>
<feature type="region of interest" description="Disordered" evidence="9">
    <location>
        <begin position="1570"/>
        <end position="1621"/>
    </location>
</feature>
<feature type="region of interest" description="Disordered" evidence="9">
    <location>
        <begin position="278"/>
        <end position="347"/>
    </location>
</feature>
<dbReference type="OrthoDB" id="8182952at2759"/>
<dbReference type="SMART" id="SM00139">
    <property type="entry name" value="MyTH4"/>
    <property type="match status" value="1"/>
</dbReference>
<dbReference type="GO" id="GO:0005737">
    <property type="term" value="C:cytoplasm"/>
    <property type="evidence" value="ECO:0007669"/>
    <property type="project" value="UniProtKB-SubCell"/>
</dbReference>
<feature type="region of interest" description="Disordered" evidence="9">
    <location>
        <begin position="2280"/>
        <end position="2360"/>
    </location>
</feature>
<keyword evidence="6 8" id="KW-0518">Myosin</keyword>
<evidence type="ECO:0000256" key="8">
    <source>
        <dbReference type="PROSITE-ProRule" id="PRU00782"/>
    </source>
</evidence>
<dbReference type="PANTHER" id="PTHR22692">
    <property type="entry name" value="MYOSIN VII, XV"/>
    <property type="match status" value="1"/>
</dbReference>
<feature type="compositionally biased region" description="Polar residues" evidence="9">
    <location>
        <begin position="2053"/>
        <end position="2068"/>
    </location>
</feature>
<comment type="similarity">
    <text evidence="8">Belongs to the TRAFAC class myosin-kinesin ATPase superfamily. Myosin family.</text>
</comment>
<protein>
    <submittedName>
        <fullName evidence="13">Uncharacterized protein LOC113217745</fullName>
    </submittedName>
</protein>
<evidence type="ECO:0000256" key="3">
    <source>
        <dbReference type="ARBA" id="ARBA00022741"/>
    </source>
</evidence>
<evidence type="ECO:0000256" key="5">
    <source>
        <dbReference type="ARBA" id="ARBA00023054"/>
    </source>
</evidence>
<feature type="compositionally biased region" description="Basic and acidic residues" evidence="9">
    <location>
        <begin position="1981"/>
        <end position="1994"/>
    </location>
</feature>
<feature type="region of interest" description="Disordered" evidence="9">
    <location>
        <begin position="228"/>
        <end position="265"/>
    </location>
</feature>
<dbReference type="InterPro" id="IPR051567">
    <property type="entry name" value="Unconventional_Myosin_ATPase"/>
</dbReference>
<keyword evidence="8" id="KW-0009">Actin-binding</keyword>
<keyword evidence="4" id="KW-0067">ATP-binding</keyword>
<evidence type="ECO:0000256" key="6">
    <source>
        <dbReference type="ARBA" id="ARBA00023123"/>
    </source>
</evidence>
<gene>
    <name evidence="13" type="primary">LOC113217745</name>
</gene>
<evidence type="ECO:0000256" key="2">
    <source>
        <dbReference type="ARBA" id="ARBA00022490"/>
    </source>
</evidence>
<feature type="compositionally biased region" description="Polar residues" evidence="9">
    <location>
        <begin position="1970"/>
        <end position="1979"/>
    </location>
</feature>
<evidence type="ECO:0000256" key="9">
    <source>
        <dbReference type="SAM" id="MobiDB-lite"/>
    </source>
</evidence>
<dbReference type="Gene3D" id="1.20.5.190">
    <property type="match status" value="1"/>
</dbReference>
<feature type="compositionally biased region" description="Low complexity" evidence="9">
    <location>
        <begin position="1929"/>
        <end position="1940"/>
    </location>
</feature>
<feature type="compositionally biased region" description="Polar residues" evidence="9">
    <location>
        <begin position="2022"/>
        <end position="2046"/>
    </location>
</feature>
<evidence type="ECO:0000256" key="1">
    <source>
        <dbReference type="ARBA" id="ARBA00004496"/>
    </source>
</evidence>
<dbReference type="Pfam" id="PF00784">
    <property type="entry name" value="MyTH4"/>
    <property type="match status" value="1"/>
</dbReference>
<feature type="region of interest" description="Disordered" evidence="9">
    <location>
        <begin position="1658"/>
        <end position="1706"/>
    </location>
</feature>
<dbReference type="PROSITE" id="PS51456">
    <property type="entry name" value="MYOSIN_MOTOR"/>
    <property type="match status" value="1"/>
</dbReference>
<dbReference type="GO" id="GO:0016459">
    <property type="term" value="C:myosin complex"/>
    <property type="evidence" value="ECO:0007669"/>
    <property type="project" value="UniProtKB-KW"/>
</dbReference>
<dbReference type="RefSeq" id="XP_052130932.1">
    <property type="nucleotide sequence ID" value="XM_052274972.1"/>
</dbReference>
<evidence type="ECO:0000256" key="7">
    <source>
        <dbReference type="ARBA" id="ARBA00023175"/>
    </source>
</evidence>
<feature type="region of interest" description="Disordered" evidence="9">
    <location>
        <begin position="1814"/>
        <end position="1834"/>
    </location>
</feature>
<dbReference type="Gene3D" id="1.20.120.720">
    <property type="entry name" value="Myosin VI head, motor domain, U50 subdomain"/>
    <property type="match status" value="1"/>
</dbReference>